<feature type="domain" description="VanZ-like" evidence="2">
    <location>
        <begin position="37"/>
        <end position="130"/>
    </location>
</feature>
<feature type="transmembrane region" description="Helical" evidence="1">
    <location>
        <begin position="54"/>
        <end position="76"/>
    </location>
</feature>
<dbReference type="PANTHER" id="PTHR28008:SF1">
    <property type="entry name" value="DOMAIN PROTEIN, PUTATIVE (AFU_ORTHOLOGUE AFUA_3G10980)-RELATED"/>
    <property type="match status" value="1"/>
</dbReference>
<proteinExistence type="predicted"/>
<dbReference type="InterPro" id="IPR006976">
    <property type="entry name" value="VanZ-like"/>
</dbReference>
<keyword evidence="1" id="KW-1133">Transmembrane helix</keyword>
<accession>A0A7V5PPK4</accession>
<comment type="caution">
    <text evidence="3">The sequence shown here is derived from an EMBL/GenBank/DDBJ whole genome shotgun (WGS) entry which is preliminary data.</text>
</comment>
<sequence length="149" mass="16677">MFDRQVKLEKITMHMFRILKVHGPWIGLMIAITIESSFSDVEVPDLGLEFADKIYHFTVFGVLGVFLIRGMLLAAYRALKNHPFAATLIIGAVFALSDEIHQSFVPGRSMDAYDWIADVLGIALFSLGYVWYLRKRGAVTEPEAGAKSP</sequence>
<protein>
    <submittedName>
        <fullName evidence="3">VanZ family protein</fullName>
    </submittedName>
</protein>
<feature type="transmembrane region" description="Helical" evidence="1">
    <location>
        <begin position="112"/>
        <end position="132"/>
    </location>
</feature>
<feature type="transmembrane region" description="Helical" evidence="1">
    <location>
        <begin position="83"/>
        <end position="100"/>
    </location>
</feature>
<organism evidence="3">
    <name type="scientific">Caldithrix abyssi</name>
    <dbReference type="NCBI Taxonomy" id="187145"/>
    <lineage>
        <taxon>Bacteria</taxon>
        <taxon>Pseudomonadati</taxon>
        <taxon>Calditrichota</taxon>
        <taxon>Calditrichia</taxon>
        <taxon>Calditrichales</taxon>
        <taxon>Calditrichaceae</taxon>
        <taxon>Caldithrix</taxon>
    </lineage>
</organism>
<evidence type="ECO:0000259" key="2">
    <source>
        <dbReference type="Pfam" id="PF04892"/>
    </source>
</evidence>
<evidence type="ECO:0000313" key="3">
    <source>
        <dbReference type="EMBL" id="HHJ52577.1"/>
    </source>
</evidence>
<dbReference type="PANTHER" id="PTHR28008">
    <property type="entry name" value="DOMAIN PROTEIN, PUTATIVE (AFU_ORTHOLOGUE AFUA_3G10980)-RELATED"/>
    <property type="match status" value="1"/>
</dbReference>
<dbReference type="EMBL" id="DROD01000362">
    <property type="protein sequence ID" value="HHJ52577.1"/>
    <property type="molecule type" value="Genomic_DNA"/>
</dbReference>
<dbReference type="NCBIfam" id="NF037970">
    <property type="entry name" value="vanZ_1"/>
    <property type="match status" value="1"/>
</dbReference>
<name>A0A7V5PPK4_CALAY</name>
<dbReference type="Proteomes" id="UP000886124">
    <property type="component" value="Unassembled WGS sequence"/>
</dbReference>
<feature type="transmembrane region" description="Helical" evidence="1">
    <location>
        <begin position="21"/>
        <end position="39"/>
    </location>
</feature>
<reference evidence="3" key="1">
    <citation type="journal article" date="2020" name="mSystems">
        <title>Genome- and Community-Level Interaction Insights into Carbon Utilization and Element Cycling Functions of Hydrothermarchaeota in Hydrothermal Sediment.</title>
        <authorList>
            <person name="Zhou Z."/>
            <person name="Liu Y."/>
            <person name="Xu W."/>
            <person name="Pan J."/>
            <person name="Luo Z.H."/>
            <person name="Li M."/>
        </authorList>
    </citation>
    <scope>NUCLEOTIDE SEQUENCE [LARGE SCALE GENOMIC DNA]</scope>
    <source>
        <strain evidence="3">HyVt-527</strain>
    </source>
</reference>
<keyword evidence="1" id="KW-0472">Membrane</keyword>
<dbReference type="AlphaFoldDB" id="A0A7V5PPK4"/>
<keyword evidence="1" id="KW-0812">Transmembrane</keyword>
<dbReference type="Pfam" id="PF04892">
    <property type="entry name" value="VanZ"/>
    <property type="match status" value="1"/>
</dbReference>
<gene>
    <name evidence="3" type="ORF">ENJ89_05240</name>
</gene>
<evidence type="ECO:0000256" key="1">
    <source>
        <dbReference type="SAM" id="Phobius"/>
    </source>
</evidence>